<dbReference type="PANTHER" id="PTHR45646">
    <property type="entry name" value="SERINE/THREONINE-PROTEIN KINASE DOA-RELATED"/>
    <property type="match status" value="1"/>
</dbReference>
<dbReference type="Proteomes" id="UP000037510">
    <property type="component" value="Unassembled WGS sequence"/>
</dbReference>
<evidence type="ECO:0000256" key="8">
    <source>
        <dbReference type="SAM" id="MobiDB-lite"/>
    </source>
</evidence>
<evidence type="ECO:0000259" key="9">
    <source>
        <dbReference type="PROSITE" id="PS50011"/>
    </source>
</evidence>
<accession>A0A0L7LTQ1</accession>
<feature type="compositionally biased region" description="Basic and acidic residues" evidence="8">
    <location>
        <begin position="1049"/>
        <end position="1061"/>
    </location>
</feature>
<dbReference type="InterPro" id="IPR000719">
    <property type="entry name" value="Prot_kinase_dom"/>
</dbReference>
<comment type="similarity">
    <text evidence="6">Belongs to the protein kinase superfamily. CMGC Ser/Thr protein kinase family. Lammer subfamily.</text>
</comment>
<feature type="region of interest" description="Disordered" evidence="8">
    <location>
        <begin position="911"/>
        <end position="946"/>
    </location>
</feature>
<dbReference type="GO" id="GO:0005524">
    <property type="term" value="F:ATP binding"/>
    <property type="evidence" value="ECO:0007669"/>
    <property type="project" value="UniProtKB-UniRule"/>
</dbReference>
<sequence length="1402" mass="157741">MAAQPPRIPPNNLLFCGPPSSLPHVVLLPSDAPNFCSFYPPPETCTQTNDEDALHEINNVGVPTYGGTFDGQVENNVLEIDKSDYDLPPENYLRRTHSFDISDIYTSHLDSKIDSCALRHRRSEPDLSKYGLFVEAEVTVDCAPLEQPQLVLNNPFYDGSYALETTQLNQAMVLLPENYLAFEDAFVPSWNYKPDYVEGDFNAGLYYDGLPLIPSNDPWSAYGNDNIGFQYYPPQYEAPIGDQDGVHYMPLTDLDYAIPTYMSLPVVEEARIDNTEAINLFQNTFVTNVDNNAHCSGNTSNIDTKSQSELAVALENNTVNDDIANAVESTTNKESSVQSEESGNADISNDVTSSLAFVPSSKSSQMPDGGDDTNDDTSPCSTDYHEASALDLVQNLDELSCCDSTDFSQSRDEISPIPVDVPKTKIENDSEVITDNKTNTEKEAKDVVSKSSSNLPLNELPSIPIPKSLPSVIPQVDHIQNKKIQPVVNNKEVQPTSTQVNIHSQIDVRKSPVHPSDSGVKNDTSAIKTLRNVPLPPAVPPSWLKSKQSTCDKPLEPPKICIQRVDSKQSETVMSVKAAPTAPTIVNQHAPVDPQPSCSFAPAQPASAVLASQLKPEKQTKEVEHDRARLPLRLTSFYELYKRFLKDHGCKWHDVSKLLSVSFLMLTALVVDWLESVSATGNGTTSPRRQRYNRSSTSSVTQLLSDGYSSFINRLTRRGPSEKSENGPDTKLSSVRSRFDDKYLSNNSSVLTNVRRYENNGHISPYTSLSSNVAVPGGRKLNEDRTFSYLGAPKSRINTSPLHSAASISALGRSDSFRRAHMSDNKSSPFTKRYPLKEANNNIESTIFLGSTRSRLEDKYSSVLDRIAVQKKERARKEKEDRDKTLEPEPPIPRGLMRSFTTAVFGENSFKRNNYSSEKTRDKTPFRNTSDRRLSNKHKDEHKNGFDITLREHRTYYGKDRDSIYKRHQRRSLRAEKSQNNEHKNGKLSLRPIDISIQNTRDLISPPLGHKDLKSKLISSKTPASSPARDIGKQRQIYFPSSDEDDDDKTPVGDRIASEREAKRKEIQGLIMKYAHLDEAYGRIGDKDVIKDTANETSTASKPEPLGVGDLVALPPELRSRIRAQRPRHLTRHAVTPPIFSHSNCKRSSKKSISGSVNKIIDTLGEGTFGKVVEVKDLEMEHRMALKIIKNVEKYREAAKLEINVLEKLAEIDPDCKNLCVKMLDWFEYHGHMCIAFEMLGQSVFDFLKDNNYQPYPLEQVRHIAYQLIYSVLFLHDNKLTHTDLKPENILFVDSDYETCSVYSPAKKAHDLLRVKRTDVRLIDFGSATFDHEHHSTIVSTRHYRAPERYLQSNSEESRQLFDLVARMLDYEPSQRITLRDALKHPFFNKLPPHQRLALINY</sequence>
<evidence type="ECO:0000256" key="4">
    <source>
        <dbReference type="ARBA" id="ARBA00022777"/>
    </source>
</evidence>
<feature type="region of interest" description="Disordered" evidence="8">
    <location>
        <begin position="509"/>
        <end position="551"/>
    </location>
</feature>
<dbReference type="GO" id="GO:0043484">
    <property type="term" value="P:regulation of RNA splicing"/>
    <property type="evidence" value="ECO:0007669"/>
    <property type="project" value="TreeGrafter"/>
</dbReference>
<evidence type="ECO:0000313" key="10">
    <source>
        <dbReference type="EMBL" id="KOB78817.1"/>
    </source>
</evidence>
<dbReference type="InterPro" id="IPR017441">
    <property type="entry name" value="Protein_kinase_ATP_BS"/>
</dbReference>
<feature type="binding site" evidence="7">
    <location>
        <position position="1187"/>
    </location>
    <ligand>
        <name>ATP</name>
        <dbReference type="ChEBI" id="CHEBI:30616"/>
    </ligand>
</feature>
<feature type="region of interest" description="Disordered" evidence="8">
    <location>
        <begin position="871"/>
        <end position="896"/>
    </location>
</feature>
<evidence type="ECO:0000256" key="2">
    <source>
        <dbReference type="ARBA" id="ARBA00022679"/>
    </source>
</evidence>
<keyword evidence="1" id="KW-0723">Serine/threonine-protein kinase</keyword>
<keyword evidence="3 7" id="KW-0547">Nucleotide-binding</keyword>
<dbReference type="GO" id="GO:0005634">
    <property type="term" value="C:nucleus"/>
    <property type="evidence" value="ECO:0007669"/>
    <property type="project" value="TreeGrafter"/>
</dbReference>
<feature type="compositionally biased region" description="Basic and acidic residues" evidence="8">
    <location>
        <begin position="973"/>
        <end position="985"/>
    </location>
</feature>
<evidence type="ECO:0000256" key="3">
    <source>
        <dbReference type="ARBA" id="ARBA00022741"/>
    </source>
</evidence>
<feature type="region of interest" description="Disordered" evidence="8">
    <location>
        <begin position="959"/>
        <end position="993"/>
    </location>
</feature>
<feature type="compositionally biased region" description="Polar residues" evidence="8">
    <location>
        <begin position="329"/>
        <end position="366"/>
    </location>
</feature>
<dbReference type="PROSITE" id="PS00107">
    <property type="entry name" value="PROTEIN_KINASE_ATP"/>
    <property type="match status" value="1"/>
</dbReference>
<dbReference type="InterPro" id="IPR051175">
    <property type="entry name" value="CLK_kinases"/>
</dbReference>
<keyword evidence="11" id="KW-1185">Reference proteome</keyword>
<dbReference type="InterPro" id="IPR011009">
    <property type="entry name" value="Kinase-like_dom_sf"/>
</dbReference>
<feature type="region of interest" description="Disordered" evidence="8">
    <location>
        <begin position="329"/>
        <end position="382"/>
    </location>
</feature>
<keyword evidence="2" id="KW-0808">Transferase</keyword>
<organism evidence="10 11">
    <name type="scientific">Operophtera brumata</name>
    <name type="common">Winter moth</name>
    <name type="synonym">Phalaena brumata</name>
    <dbReference type="NCBI Taxonomy" id="104452"/>
    <lineage>
        <taxon>Eukaryota</taxon>
        <taxon>Metazoa</taxon>
        <taxon>Ecdysozoa</taxon>
        <taxon>Arthropoda</taxon>
        <taxon>Hexapoda</taxon>
        <taxon>Insecta</taxon>
        <taxon>Pterygota</taxon>
        <taxon>Neoptera</taxon>
        <taxon>Endopterygota</taxon>
        <taxon>Lepidoptera</taxon>
        <taxon>Glossata</taxon>
        <taxon>Ditrysia</taxon>
        <taxon>Geometroidea</taxon>
        <taxon>Geometridae</taxon>
        <taxon>Larentiinae</taxon>
        <taxon>Operophtera</taxon>
    </lineage>
</organism>
<dbReference type="Pfam" id="PF00069">
    <property type="entry name" value="Pkinase"/>
    <property type="match status" value="1"/>
</dbReference>
<dbReference type="PROSITE" id="PS50011">
    <property type="entry name" value="PROTEIN_KINASE_DOM"/>
    <property type="match status" value="1"/>
</dbReference>
<protein>
    <submittedName>
        <fullName evidence="10">Darkener of apricot</fullName>
    </submittedName>
</protein>
<gene>
    <name evidence="10" type="ORF">OBRU01_01720</name>
</gene>
<dbReference type="Gene3D" id="1.10.510.10">
    <property type="entry name" value="Transferase(Phosphotransferase) domain 1"/>
    <property type="match status" value="2"/>
</dbReference>
<evidence type="ECO:0000256" key="1">
    <source>
        <dbReference type="ARBA" id="ARBA00022527"/>
    </source>
</evidence>
<feature type="domain" description="Protein kinase" evidence="9">
    <location>
        <begin position="1158"/>
        <end position="1402"/>
    </location>
</feature>
<dbReference type="PROSITE" id="PS00108">
    <property type="entry name" value="PROTEIN_KINASE_ST"/>
    <property type="match status" value="1"/>
</dbReference>
<dbReference type="SUPFAM" id="SSF56112">
    <property type="entry name" value="Protein kinase-like (PK-like)"/>
    <property type="match status" value="1"/>
</dbReference>
<name>A0A0L7LTQ1_OPEBR</name>
<evidence type="ECO:0000256" key="7">
    <source>
        <dbReference type="PROSITE-ProRule" id="PRU10141"/>
    </source>
</evidence>
<dbReference type="SMART" id="SM00220">
    <property type="entry name" value="S_TKc"/>
    <property type="match status" value="1"/>
</dbReference>
<comment type="caution">
    <text evidence="10">The sequence shown here is derived from an EMBL/GenBank/DDBJ whole genome shotgun (WGS) entry which is preliminary data.</text>
</comment>
<evidence type="ECO:0000313" key="11">
    <source>
        <dbReference type="Proteomes" id="UP000037510"/>
    </source>
</evidence>
<dbReference type="EMBL" id="JTDY01000108">
    <property type="protein sequence ID" value="KOB78817.1"/>
    <property type="molecule type" value="Genomic_DNA"/>
</dbReference>
<evidence type="ECO:0000256" key="5">
    <source>
        <dbReference type="ARBA" id="ARBA00022840"/>
    </source>
</evidence>
<dbReference type="STRING" id="104452.A0A0L7LTQ1"/>
<dbReference type="Gene3D" id="3.30.200.20">
    <property type="entry name" value="Phosphorylase Kinase, domain 1"/>
    <property type="match status" value="1"/>
</dbReference>
<dbReference type="GO" id="GO:0004674">
    <property type="term" value="F:protein serine/threonine kinase activity"/>
    <property type="evidence" value="ECO:0007669"/>
    <property type="project" value="UniProtKB-KW"/>
</dbReference>
<feature type="region of interest" description="Disordered" evidence="8">
    <location>
        <begin position="1016"/>
        <end position="1061"/>
    </location>
</feature>
<evidence type="ECO:0000256" key="6">
    <source>
        <dbReference type="ARBA" id="ARBA00037966"/>
    </source>
</evidence>
<feature type="region of interest" description="Disordered" evidence="8">
    <location>
        <begin position="680"/>
        <end position="701"/>
    </location>
</feature>
<feature type="compositionally biased region" description="Basic and acidic residues" evidence="8">
    <location>
        <begin position="871"/>
        <end position="887"/>
    </location>
</feature>
<dbReference type="InterPro" id="IPR008271">
    <property type="entry name" value="Ser/Thr_kinase_AS"/>
</dbReference>
<keyword evidence="5 7" id="KW-0067">ATP-binding</keyword>
<reference evidence="10 11" key="1">
    <citation type="journal article" date="2015" name="Genome Biol. Evol.">
        <title>The genome of winter moth (Operophtera brumata) provides a genomic perspective on sexual dimorphism and phenology.</title>
        <authorList>
            <person name="Derks M.F."/>
            <person name="Smit S."/>
            <person name="Salis L."/>
            <person name="Schijlen E."/>
            <person name="Bossers A."/>
            <person name="Mateman C."/>
            <person name="Pijl A.S."/>
            <person name="de Ridder D."/>
            <person name="Groenen M.A."/>
            <person name="Visser M.E."/>
            <person name="Megens H.J."/>
        </authorList>
    </citation>
    <scope>NUCLEOTIDE SEQUENCE [LARGE SCALE GENOMIC DNA]</scope>
    <source>
        <strain evidence="10">WM2013NL</strain>
        <tissue evidence="10">Head and thorax</tissue>
    </source>
</reference>
<feature type="compositionally biased region" description="Basic and acidic residues" evidence="8">
    <location>
        <begin position="918"/>
        <end position="946"/>
    </location>
</feature>
<keyword evidence="4" id="KW-0418">Kinase</keyword>
<proteinExistence type="inferred from homology"/>
<dbReference type="PANTHER" id="PTHR45646:SF11">
    <property type="entry name" value="SERINE_THREONINE-PROTEIN KINASE DOA"/>
    <property type="match status" value="1"/>
</dbReference>